<organism evidence="1 2">
    <name type="scientific">Comamonas terrae</name>
    <dbReference type="NCBI Taxonomy" id="673548"/>
    <lineage>
        <taxon>Bacteria</taxon>
        <taxon>Pseudomonadati</taxon>
        <taxon>Pseudomonadota</taxon>
        <taxon>Betaproteobacteria</taxon>
        <taxon>Burkholderiales</taxon>
        <taxon>Comamonadaceae</taxon>
        <taxon>Comamonas</taxon>
    </lineage>
</organism>
<reference evidence="2" key="1">
    <citation type="journal article" date="2019" name="Int. J. Syst. Evol. Microbiol.">
        <title>The Global Catalogue of Microorganisms (GCM) 10K type strain sequencing project: providing services to taxonomists for standard genome sequencing and annotation.</title>
        <authorList>
            <consortium name="The Broad Institute Genomics Platform"/>
            <consortium name="The Broad Institute Genome Sequencing Center for Infectious Disease"/>
            <person name="Wu L."/>
            <person name="Ma J."/>
        </authorList>
    </citation>
    <scope>NUCLEOTIDE SEQUENCE [LARGE SCALE GENOMIC DNA]</scope>
    <source>
        <strain evidence="2">TISTR 1906</strain>
    </source>
</reference>
<dbReference type="RefSeq" id="WP_157082049.1">
    <property type="nucleotide sequence ID" value="NZ_BCNT01000011.1"/>
</dbReference>
<proteinExistence type="predicted"/>
<evidence type="ECO:0000313" key="2">
    <source>
        <dbReference type="Proteomes" id="UP001597463"/>
    </source>
</evidence>
<keyword evidence="2" id="KW-1185">Reference proteome</keyword>
<evidence type="ECO:0000313" key="1">
    <source>
        <dbReference type="EMBL" id="MFD2753262.1"/>
    </source>
</evidence>
<dbReference type="EMBL" id="JBHUMV010000002">
    <property type="protein sequence ID" value="MFD2753262.1"/>
    <property type="molecule type" value="Genomic_DNA"/>
</dbReference>
<accession>A0ABW5ULC0</accession>
<name>A0ABW5ULC0_9BURK</name>
<dbReference type="Proteomes" id="UP001597463">
    <property type="component" value="Unassembled WGS sequence"/>
</dbReference>
<sequence length="65" mass="7442">MSNRKMNRRYFEHNLISLFYMLIPYKEPIAAHMRSLPLAGSSSGALRFEAGWRSVKKPCAAGRRA</sequence>
<protein>
    <submittedName>
        <fullName evidence="1">Uncharacterized protein</fullName>
    </submittedName>
</protein>
<comment type="caution">
    <text evidence="1">The sequence shown here is derived from an EMBL/GenBank/DDBJ whole genome shotgun (WGS) entry which is preliminary data.</text>
</comment>
<gene>
    <name evidence="1" type="ORF">ACFSW6_04115</name>
</gene>